<dbReference type="Pfam" id="PF23559">
    <property type="entry name" value="WHD_DRP"/>
    <property type="match status" value="1"/>
</dbReference>
<dbReference type="PANTHER" id="PTHR23155:SF1205">
    <property type="entry name" value="DISEASE RESISTANCE PROTEIN RPM1"/>
    <property type="match status" value="1"/>
</dbReference>
<dbReference type="Pfam" id="PF00931">
    <property type="entry name" value="NB-ARC"/>
    <property type="match status" value="1"/>
</dbReference>
<comment type="similarity">
    <text evidence="1">Belongs to the disease resistance NB-LRR family.</text>
</comment>
<dbReference type="InterPro" id="IPR058922">
    <property type="entry name" value="WHD_DRP"/>
</dbReference>
<dbReference type="SUPFAM" id="SSF52540">
    <property type="entry name" value="P-loop containing nucleoside triphosphate hydrolases"/>
    <property type="match status" value="1"/>
</dbReference>
<evidence type="ECO:0000256" key="4">
    <source>
        <dbReference type="ARBA" id="ARBA00022741"/>
    </source>
</evidence>
<dbReference type="InterPro" id="IPR027417">
    <property type="entry name" value="P-loop_NTPase"/>
</dbReference>
<feature type="domain" description="NB-ARC" evidence="7">
    <location>
        <begin position="2"/>
        <end position="64"/>
    </location>
</feature>
<keyword evidence="6" id="KW-0067">ATP-binding</keyword>
<dbReference type="InterPro" id="IPR036388">
    <property type="entry name" value="WH-like_DNA-bd_sf"/>
</dbReference>
<sequence>MIWTPKAWDDLQVAFPRSNKANKILITSRMVNVAYHTNRSRGPHELRFLTEEESWLLLKFSIFGNPNCPQELEVFRRVLVDMCRGLPLVIMLVAGVLAKIASTGEMKMMQSSWKKFTESLKTFVYDNSETRFQQIVSFSYNALPSNLKPCFLYLGMFPEDFEIPIKRLILLWIAEGFIEQKTEISVEETAKQYLEDLIGRNLVMTDKVRTTGKIKTCRVHDLIRDFCLYEAYKYYFQEIRRYDGELDEDSISNLQRRRHVSIDFNNVMNFISSQPYGPRVRSILCSSREEIILLPTDVSVIADAFKLTRVLEIRSIRFTRFPFYLTQLVHLRYIALTSDFKVLPEAISKWWNIQTIIVFTSSRVLEIKADIWKMLHLRHLETNASVILCKAGGGGNGEKIQTLLTKLLKGAST</sequence>
<dbReference type="FunFam" id="1.10.10.10:FF:000322">
    <property type="entry name" value="Probable disease resistance protein At1g63360"/>
    <property type="match status" value="1"/>
</dbReference>
<feature type="domain" description="Disease resistance protein winged helix" evidence="8">
    <location>
        <begin position="156"/>
        <end position="226"/>
    </location>
</feature>
<dbReference type="InterPro" id="IPR032675">
    <property type="entry name" value="LRR_dom_sf"/>
</dbReference>
<dbReference type="InterPro" id="IPR044974">
    <property type="entry name" value="Disease_R_plants"/>
</dbReference>
<evidence type="ECO:0000256" key="1">
    <source>
        <dbReference type="ARBA" id="ARBA00008894"/>
    </source>
</evidence>
<evidence type="ECO:0000256" key="3">
    <source>
        <dbReference type="ARBA" id="ARBA00022737"/>
    </source>
</evidence>
<comment type="caution">
    <text evidence="9">The sequence shown here is derived from an EMBL/GenBank/DDBJ whole genome shotgun (WGS) entry which is preliminary data.</text>
</comment>
<reference evidence="9" key="2">
    <citation type="journal article" date="2024" name="Plant">
        <title>Genomic evolution and insights into agronomic trait innovations of Sesamum species.</title>
        <authorList>
            <person name="Miao H."/>
            <person name="Wang L."/>
            <person name="Qu L."/>
            <person name="Liu H."/>
            <person name="Sun Y."/>
            <person name="Le M."/>
            <person name="Wang Q."/>
            <person name="Wei S."/>
            <person name="Zheng Y."/>
            <person name="Lin W."/>
            <person name="Duan Y."/>
            <person name="Cao H."/>
            <person name="Xiong S."/>
            <person name="Wang X."/>
            <person name="Wei L."/>
            <person name="Li C."/>
            <person name="Ma Q."/>
            <person name="Ju M."/>
            <person name="Zhao R."/>
            <person name="Li G."/>
            <person name="Mu C."/>
            <person name="Tian Q."/>
            <person name="Mei H."/>
            <person name="Zhang T."/>
            <person name="Gao T."/>
            <person name="Zhang H."/>
        </authorList>
    </citation>
    <scope>NUCLEOTIDE SEQUENCE</scope>
    <source>
        <strain evidence="9">KEN1</strain>
    </source>
</reference>
<dbReference type="InterPro" id="IPR002182">
    <property type="entry name" value="NB-ARC"/>
</dbReference>
<dbReference type="AlphaFoldDB" id="A0AAW2UM36"/>
<dbReference type="Gene3D" id="1.10.8.430">
    <property type="entry name" value="Helical domain of apoptotic protease-activating factors"/>
    <property type="match status" value="1"/>
</dbReference>
<evidence type="ECO:0000259" key="7">
    <source>
        <dbReference type="Pfam" id="PF00931"/>
    </source>
</evidence>
<evidence type="ECO:0000256" key="5">
    <source>
        <dbReference type="ARBA" id="ARBA00022821"/>
    </source>
</evidence>
<evidence type="ECO:0000259" key="8">
    <source>
        <dbReference type="Pfam" id="PF23559"/>
    </source>
</evidence>
<reference evidence="9" key="1">
    <citation type="submission" date="2020-06" db="EMBL/GenBank/DDBJ databases">
        <authorList>
            <person name="Li T."/>
            <person name="Hu X."/>
            <person name="Zhang T."/>
            <person name="Song X."/>
            <person name="Zhang H."/>
            <person name="Dai N."/>
            <person name="Sheng W."/>
            <person name="Hou X."/>
            <person name="Wei L."/>
        </authorList>
    </citation>
    <scope>NUCLEOTIDE SEQUENCE</scope>
    <source>
        <strain evidence="9">KEN1</strain>
        <tissue evidence="9">Leaf</tissue>
    </source>
</reference>
<evidence type="ECO:0000256" key="6">
    <source>
        <dbReference type="ARBA" id="ARBA00022840"/>
    </source>
</evidence>
<dbReference type="EMBL" id="JACGWN010000012">
    <property type="protein sequence ID" value="KAL0417225.1"/>
    <property type="molecule type" value="Genomic_DNA"/>
</dbReference>
<keyword evidence="4" id="KW-0547">Nucleotide-binding</keyword>
<name>A0AAW2UM36_9LAMI</name>
<dbReference type="SUPFAM" id="SSF52058">
    <property type="entry name" value="L domain-like"/>
    <property type="match status" value="1"/>
</dbReference>
<proteinExistence type="inferred from homology"/>
<keyword evidence="5" id="KW-0611">Plant defense</keyword>
<dbReference type="InterPro" id="IPR042197">
    <property type="entry name" value="Apaf_helical"/>
</dbReference>
<dbReference type="Gene3D" id="3.80.10.10">
    <property type="entry name" value="Ribonuclease Inhibitor"/>
    <property type="match status" value="1"/>
</dbReference>
<organism evidence="9">
    <name type="scientific">Sesamum latifolium</name>
    <dbReference type="NCBI Taxonomy" id="2727402"/>
    <lineage>
        <taxon>Eukaryota</taxon>
        <taxon>Viridiplantae</taxon>
        <taxon>Streptophyta</taxon>
        <taxon>Embryophyta</taxon>
        <taxon>Tracheophyta</taxon>
        <taxon>Spermatophyta</taxon>
        <taxon>Magnoliopsida</taxon>
        <taxon>eudicotyledons</taxon>
        <taxon>Gunneridae</taxon>
        <taxon>Pentapetalae</taxon>
        <taxon>asterids</taxon>
        <taxon>lamiids</taxon>
        <taxon>Lamiales</taxon>
        <taxon>Pedaliaceae</taxon>
        <taxon>Sesamum</taxon>
    </lineage>
</organism>
<dbReference type="PANTHER" id="PTHR23155">
    <property type="entry name" value="DISEASE RESISTANCE PROTEIN RP"/>
    <property type="match status" value="1"/>
</dbReference>
<dbReference type="Gene3D" id="1.10.10.10">
    <property type="entry name" value="Winged helix-like DNA-binding domain superfamily/Winged helix DNA-binding domain"/>
    <property type="match status" value="1"/>
</dbReference>
<accession>A0AAW2UM36</accession>
<keyword evidence="3" id="KW-0677">Repeat</keyword>
<protein>
    <submittedName>
        <fullName evidence="9">Late blight resistance proteinR1B-17</fullName>
    </submittedName>
</protein>
<evidence type="ECO:0000313" key="9">
    <source>
        <dbReference type="EMBL" id="KAL0417225.1"/>
    </source>
</evidence>
<evidence type="ECO:0000256" key="2">
    <source>
        <dbReference type="ARBA" id="ARBA00022614"/>
    </source>
</evidence>
<keyword evidence="2" id="KW-0433">Leucine-rich repeat</keyword>
<dbReference type="GO" id="GO:0005524">
    <property type="term" value="F:ATP binding"/>
    <property type="evidence" value="ECO:0007669"/>
    <property type="project" value="UniProtKB-KW"/>
</dbReference>
<dbReference type="GO" id="GO:0098542">
    <property type="term" value="P:defense response to other organism"/>
    <property type="evidence" value="ECO:0007669"/>
    <property type="project" value="TreeGrafter"/>
</dbReference>
<gene>
    <name evidence="9" type="ORF">Slati_3554400</name>
</gene>
<dbReference type="GO" id="GO:0043531">
    <property type="term" value="F:ADP binding"/>
    <property type="evidence" value="ECO:0007669"/>
    <property type="project" value="InterPro"/>
</dbReference>